<dbReference type="EMBL" id="DUFJ01000047">
    <property type="protein sequence ID" value="HIH32962.1"/>
    <property type="molecule type" value="Genomic_DNA"/>
</dbReference>
<gene>
    <name evidence="2" type="ORF">HA227_01790</name>
</gene>
<dbReference type="Proteomes" id="UP000527315">
    <property type="component" value="Unassembled WGS sequence"/>
</dbReference>
<accession>A0A7J4KSU5</accession>
<dbReference type="SUPFAM" id="SSF52954">
    <property type="entry name" value="Class II aaRS ABD-related"/>
    <property type="match status" value="1"/>
</dbReference>
<dbReference type="Pfam" id="PF03129">
    <property type="entry name" value="HGTP_anticodon"/>
    <property type="match status" value="1"/>
</dbReference>
<sequence length="91" mass="10166">MIPIGLEAGPESLRIARELRALGLKVQNDLMQRSLSKNMEYASKKGIPLVAIIGENELKAKELTVKNLETGKQEKVKLSELEKIKELVQKP</sequence>
<dbReference type="AlphaFoldDB" id="A0A7J4KSU5"/>
<dbReference type="InterPro" id="IPR004154">
    <property type="entry name" value="Anticodon-bd"/>
</dbReference>
<evidence type="ECO:0000313" key="3">
    <source>
        <dbReference type="Proteomes" id="UP000527315"/>
    </source>
</evidence>
<reference evidence="3" key="1">
    <citation type="journal article" date="2020" name="bioRxiv">
        <title>A rank-normalized archaeal taxonomy based on genome phylogeny resolves widespread incomplete and uneven classifications.</title>
        <authorList>
            <person name="Rinke C."/>
            <person name="Chuvochina M."/>
            <person name="Mussig A.J."/>
            <person name="Chaumeil P.-A."/>
            <person name="Waite D.W."/>
            <person name="Whitman W.B."/>
            <person name="Parks D.H."/>
            <person name="Hugenholtz P."/>
        </authorList>
    </citation>
    <scope>NUCLEOTIDE SEQUENCE [LARGE SCALE GENOMIC DNA]</scope>
</reference>
<name>A0A7J4KSU5_9ARCH</name>
<dbReference type="InterPro" id="IPR036621">
    <property type="entry name" value="Anticodon-bd_dom_sf"/>
</dbReference>
<organism evidence="2 3">
    <name type="scientific">Candidatus Iainarchaeum sp</name>
    <dbReference type="NCBI Taxonomy" id="3101447"/>
    <lineage>
        <taxon>Archaea</taxon>
        <taxon>Candidatus Iainarchaeota</taxon>
        <taxon>Candidatus Iainarchaeia</taxon>
        <taxon>Candidatus Iainarchaeales</taxon>
        <taxon>Candidatus Iainarchaeaceae</taxon>
        <taxon>Candidatus Iainarchaeum</taxon>
    </lineage>
</organism>
<dbReference type="PANTHER" id="PTHR11476:SF7">
    <property type="entry name" value="HISTIDINE--TRNA LIGASE"/>
    <property type="match status" value="1"/>
</dbReference>
<proteinExistence type="predicted"/>
<feature type="domain" description="Anticodon-binding" evidence="1">
    <location>
        <begin position="2"/>
        <end position="83"/>
    </location>
</feature>
<evidence type="ECO:0000259" key="1">
    <source>
        <dbReference type="Pfam" id="PF03129"/>
    </source>
</evidence>
<dbReference type="Gene3D" id="3.40.50.800">
    <property type="entry name" value="Anticodon-binding domain"/>
    <property type="match status" value="1"/>
</dbReference>
<dbReference type="PANTHER" id="PTHR11476">
    <property type="entry name" value="HISTIDYL-TRNA SYNTHETASE"/>
    <property type="match status" value="1"/>
</dbReference>
<comment type="caution">
    <text evidence="2">The sequence shown here is derived from an EMBL/GenBank/DDBJ whole genome shotgun (WGS) entry which is preliminary data.</text>
</comment>
<protein>
    <recommendedName>
        <fullName evidence="1">Anticodon-binding domain-containing protein</fullName>
    </recommendedName>
</protein>
<evidence type="ECO:0000313" key="2">
    <source>
        <dbReference type="EMBL" id="HIH32962.1"/>
    </source>
</evidence>